<evidence type="ECO:0000256" key="1">
    <source>
        <dbReference type="ARBA" id="ARBA00005352"/>
    </source>
</evidence>
<organism evidence="5">
    <name type="scientific">Ornithodoros turicata</name>
    <dbReference type="NCBI Taxonomy" id="34597"/>
    <lineage>
        <taxon>Eukaryota</taxon>
        <taxon>Metazoa</taxon>
        <taxon>Ecdysozoa</taxon>
        <taxon>Arthropoda</taxon>
        <taxon>Chelicerata</taxon>
        <taxon>Arachnida</taxon>
        <taxon>Acari</taxon>
        <taxon>Parasitiformes</taxon>
        <taxon>Ixodida</taxon>
        <taxon>Ixodoidea</taxon>
        <taxon>Argasidae</taxon>
        <taxon>Ornithodorinae</taxon>
        <taxon>Ornithodoros</taxon>
    </lineage>
</organism>
<feature type="domain" description="CCZ1/INTU/HSP4 first Longin" evidence="2">
    <location>
        <begin position="9"/>
        <end position="134"/>
    </location>
</feature>
<dbReference type="CTD" id="51622"/>
<dbReference type="AlphaFoldDB" id="A0A2R5LHA3"/>
<dbReference type="GeneID" id="135391516"/>
<dbReference type="EMBL" id="GGLE01004733">
    <property type="protein sequence ID" value="MBY08859.1"/>
    <property type="molecule type" value="Transcribed_RNA"/>
</dbReference>
<dbReference type="Pfam" id="PF19033">
    <property type="entry name" value="Intu_longin_3"/>
    <property type="match status" value="1"/>
</dbReference>
<evidence type="ECO:0000259" key="4">
    <source>
        <dbReference type="Pfam" id="PF19033"/>
    </source>
</evidence>
<dbReference type="PANTHER" id="PTHR13056:SF0">
    <property type="entry name" value="VACUOLAR FUSION PROTEIN CCZ1 HOMOLOG-RELATED"/>
    <property type="match status" value="1"/>
</dbReference>
<sequence length="444" mass="50957">MMAKSLITLKNFFIYNPTYGIKEDEEQKKLLYYHPESTSEDIKLRSIGLCEALVSFTGTFQPSEPCQVLHTQKTRQLFLQPEKDFWMIMTVGLPSQQKYRNGQLFVEHLSEQVQDHVYRAVLLSAYRMFKLFVGTFSDLVSRGGVDQLKAQLKHFFDKHVASIGLQHVDLLDVLNGMQFLPLDRHAFLKVQCFINMLQFTFRQIRYTVFLCNDQVVWSGLERDDVQVLHHYLKQNILQSAVESELLPGYTGSSKHSRFLCGSINDGTSPLRIPKVCLTGGEECYLLIFRAYNATLCILLSTAIATETTFLKELEAFLADKLSALASEINKNYTKLANMTTGDVQCKYLYFNHLNLAHKSSIHVDRRVPCEVVRFLADLHQDLKLVKESGEIMAKTTSEWWVVGKSSGQRELYVVLNQKSANIIQVREEVKKLCSAQFNNIFFLD</sequence>
<comment type="similarity">
    <text evidence="1">Belongs to the CCZ1 family.</text>
</comment>
<feature type="domain" description="CCZ1/INTU second Longin" evidence="3">
    <location>
        <begin position="204"/>
        <end position="319"/>
    </location>
</feature>
<dbReference type="Pfam" id="PF19032">
    <property type="entry name" value="Intu_longin_2"/>
    <property type="match status" value="1"/>
</dbReference>
<dbReference type="GO" id="GO:0016192">
    <property type="term" value="P:vesicle-mediated transport"/>
    <property type="evidence" value="ECO:0007669"/>
    <property type="project" value="InterPro"/>
</dbReference>
<dbReference type="InterPro" id="IPR043987">
    <property type="entry name" value="CCZ1/INTU/HSP4_longin_1"/>
</dbReference>
<reference evidence="5" key="1">
    <citation type="submission" date="2018-03" db="EMBL/GenBank/DDBJ databases">
        <title>The relapsing fever spirochete Borrelia turicatae persists in the highly oxidative environment of its soft-bodied tick vector.</title>
        <authorList>
            <person name="Bourret T.J."/>
            <person name="Boyle W.K."/>
            <person name="Valenzuela J.G."/>
            <person name="Oliveira F."/>
            <person name="Lopez J.E."/>
        </authorList>
    </citation>
    <scope>NUCLEOTIDE SEQUENCE</scope>
    <source>
        <strain evidence="5">Kansas strain/isolate</strain>
        <tissue evidence="5">Salivary glands</tissue>
    </source>
</reference>
<evidence type="ECO:0000259" key="2">
    <source>
        <dbReference type="Pfam" id="PF19031"/>
    </source>
</evidence>
<accession>A0A2R5LHA3</accession>
<protein>
    <submittedName>
        <fullName evidence="5">Putative myrosinase</fullName>
    </submittedName>
</protein>
<dbReference type="Pfam" id="PF19031">
    <property type="entry name" value="Intu_longin_1"/>
    <property type="match status" value="1"/>
</dbReference>
<dbReference type="KEGG" id="oti:135391516"/>
<dbReference type="PANTHER" id="PTHR13056">
    <property type="entry name" value="VACUOLAR FUSION PROTEIN CCZ1 HOMOLOG-RELATED"/>
    <property type="match status" value="1"/>
</dbReference>
<proteinExistence type="inferred from homology"/>
<evidence type="ECO:0000313" key="5">
    <source>
        <dbReference type="EMBL" id="MBY08859.1"/>
    </source>
</evidence>
<name>A0A2R5LHA3_9ACAR</name>
<dbReference type="RefSeq" id="XP_064477857.1">
    <property type="nucleotide sequence ID" value="XM_064621787.1"/>
</dbReference>
<dbReference type="GO" id="GO:0035658">
    <property type="term" value="C:Mon1-Ccz1 complex"/>
    <property type="evidence" value="ECO:0007669"/>
    <property type="project" value="InterPro"/>
</dbReference>
<feature type="domain" description="CCZ1/INTU/HPS4 third Longin" evidence="4">
    <location>
        <begin position="343"/>
        <end position="432"/>
    </location>
</feature>
<dbReference type="InterPro" id="IPR043988">
    <property type="entry name" value="CCZ1/INTU_longin_2"/>
</dbReference>
<dbReference type="InterPro" id="IPR043989">
    <property type="entry name" value="CCZ1/INTU/HSP4_longin_3"/>
</dbReference>
<dbReference type="InterPro" id="IPR013176">
    <property type="entry name" value="Ccz1"/>
</dbReference>
<evidence type="ECO:0000259" key="3">
    <source>
        <dbReference type="Pfam" id="PF19032"/>
    </source>
</evidence>